<proteinExistence type="predicted"/>
<protein>
    <recommendedName>
        <fullName evidence="15">Protein kinase domain-containing protein</fullName>
    </recommendedName>
</protein>
<feature type="domain" description="Protein kinase" evidence="15">
    <location>
        <begin position="856"/>
        <end position="1146"/>
    </location>
</feature>
<dbReference type="AlphaFoldDB" id="A0AA89ACA2"/>
<dbReference type="InterPro" id="IPR025287">
    <property type="entry name" value="WAK_GUB"/>
</dbReference>
<evidence type="ECO:0000256" key="8">
    <source>
        <dbReference type="ARBA" id="ARBA00022840"/>
    </source>
</evidence>
<evidence type="ECO:0000256" key="14">
    <source>
        <dbReference type="SAM" id="SignalP"/>
    </source>
</evidence>
<reference evidence="16" key="1">
    <citation type="submission" date="2022-12" db="EMBL/GenBank/DDBJ databases">
        <title>Draft genome assemblies for two species of Escallonia (Escalloniales).</title>
        <authorList>
            <person name="Chanderbali A."/>
            <person name="Dervinis C."/>
            <person name="Anghel I."/>
            <person name="Soltis D."/>
            <person name="Soltis P."/>
            <person name="Zapata F."/>
        </authorList>
    </citation>
    <scope>NUCLEOTIDE SEQUENCE</scope>
    <source>
        <strain evidence="16">UCBG64.0493</strain>
        <tissue evidence="16">Leaf</tissue>
    </source>
</reference>
<comment type="caution">
    <text evidence="16">The sequence shown here is derived from an EMBL/GenBank/DDBJ whole genome shotgun (WGS) entry which is preliminary data.</text>
</comment>
<dbReference type="FunFam" id="1.10.510.10:FF:000590">
    <property type="entry name" value="PR5-like receptor kinase"/>
    <property type="match status" value="2"/>
</dbReference>
<feature type="signal peptide" evidence="14">
    <location>
        <begin position="1"/>
        <end position="28"/>
    </location>
</feature>
<dbReference type="GO" id="GO:0016020">
    <property type="term" value="C:membrane"/>
    <property type="evidence" value="ECO:0007669"/>
    <property type="project" value="UniProtKB-SubCell"/>
</dbReference>
<dbReference type="Pfam" id="PF13947">
    <property type="entry name" value="GUB_WAK_bind"/>
    <property type="match status" value="1"/>
</dbReference>
<dbReference type="InterPro" id="IPR045874">
    <property type="entry name" value="LRK10/LRL21-25-like"/>
</dbReference>
<evidence type="ECO:0000256" key="6">
    <source>
        <dbReference type="ARBA" id="ARBA00022741"/>
    </source>
</evidence>
<dbReference type="Pfam" id="PF00069">
    <property type="entry name" value="Pkinase"/>
    <property type="match status" value="2"/>
</dbReference>
<dbReference type="GO" id="GO:0004674">
    <property type="term" value="F:protein serine/threonine kinase activity"/>
    <property type="evidence" value="ECO:0007669"/>
    <property type="project" value="UniProtKB-KW"/>
</dbReference>
<sequence>MNTADPPFQCLSLLALFITFSFIILAQAKPIRQSCYSSCGSIENISYPFRLASDRPITCGDPSYELSCLNNRTVMSLYTGLFYVKQISYDTRTIHLVDVNLSGGTCILPYGTVSSSQINNDIRYRGTTYWNYASFMNCSRVITDPAYRELPCLGGNVSHVYVNVQSGSYTLSSLPAGCVFVSMIPAAASEVDYPSYDAIRELLKLGFDLEWSVECRDCLLLSNSSCYITKYERPLNYYCEDLDSIYSIAVRVFFALSGTLIDLILIGRFVIAPTIIVVFLIHKFCKERKAVDNVEKFLQNQERLMPKRYSYNDLVAMTNHFKDKLGKGGFGAVYKGQLPGGYFIAVKMLENAKFSAEEFISEVSTIGRIHHVNVVQLVGFCSEGSKRALVYEFMPNGSLDKHIFSGKGKGQSFSWEKLLEIALGTARGIEYLHNGCDDCILHFDIKPHNILLDQNYIPKVADFGLAKLYPKENDFVSVSTTRGTVGYIAPELISRNFGLVSTKTDVYSFGMVLLEMAGERKNADAKAESSSDAYFPAWIYDHLDTGDLGLENVTESQIGIARKLCTIGLWCIQMQGSARPSMTKVIELLEGSTYDLKMPPRPFSSSPQLFSIDEPVSDTLSTSTESISESMEGCLHGSYLVDSINYYRRRISLEVQDCPLQSLLSMNRTGSILEYLSTDLLVVNCTTGGGAIDGMAGPIDCLQNDKDWVYVTDAGATMDKLPTNCSISGSGAIVFDGRDLVAGVERILRTRKIFMDWRFDEGCNDCEKNGNYCGINTSTNGTFCMNPRHPSSRGRIIIGLSVGGTILLALVIIFLYRRRTSINEKETWLKIEKFLANYKTLNPIRYTFSEIKKMTGRFNHRIGQGGHGSVYQGKLPSGIPVAVKMLENPEGNGEQFINEMAAISRIHHSNVVRLLGFCYEGTRRAIVYEFMPNGSLERFICLQEAKSRRHLLNWEQLHKIAIGIAHGIEYLHQGCNQRILHFDIKPHNILLDHNFCPKISDFGLAKLCARDQSVVSMTGPRGTAGYTAPELFSRNFGEVSYKSDVYSYGMLLLELVGSRRRINFQSESPSHTQVYFPIWIYERLSLEKDLGLQVEMDGDEDIAKKMAIVALWCIQWSPKDRPSMTMVIQKLEGHSQGVEMPPKPYISSDIDIDSYQR</sequence>
<dbReference type="SMART" id="SM00220">
    <property type="entry name" value="S_TKc"/>
    <property type="match status" value="2"/>
</dbReference>
<feature type="transmembrane region" description="Helical" evidence="13">
    <location>
        <begin position="252"/>
        <end position="281"/>
    </location>
</feature>
<keyword evidence="5 14" id="KW-0732">Signal</keyword>
<dbReference type="PROSITE" id="PS00107">
    <property type="entry name" value="PROTEIN_KINASE_ATP"/>
    <property type="match status" value="2"/>
</dbReference>
<evidence type="ECO:0000256" key="11">
    <source>
        <dbReference type="ARBA" id="ARBA00023180"/>
    </source>
</evidence>
<comment type="subcellular location">
    <subcellularLocation>
        <location evidence="1">Membrane</location>
        <topology evidence="1">Single-pass type I membrane protein</topology>
    </subcellularLocation>
</comment>
<dbReference type="CDD" id="cd12087">
    <property type="entry name" value="TM_EGFR-like"/>
    <property type="match status" value="1"/>
</dbReference>
<dbReference type="Gene3D" id="1.10.510.10">
    <property type="entry name" value="Transferase(Phosphotransferase) domain 1"/>
    <property type="match status" value="2"/>
</dbReference>
<accession>A0AA89ACA2</accession>
<organism evidence="16 17">
    <name type="scientific">Escallonia herrerae</name>
    <dbReference type="NCBI Taxonomy" id="1293975"/>
    <lineage>
        <taxon>Eukaryota</taxon>
        <taxon>Viridiplantae</taxon>
        <taxon>Streptophyta</taxon>
        <taxon>Embryophyta</taxon>
        <taxon>Tracheophyta</taxon>
        <taxon>Spermatophyta</taxon>
        <taxon>Magnoliopsida</taxon>
        <taxon>eudicotyledons</taxon>
        <taxon>Gunneridae</taxon>
        <taxon>Pentapetalae</taxon>
        <taxon>asterids</taxon>
        <taxon>campanulids</taxon>
        <taxon>Escalloniales</taxon>
        <taxon>Escalloniaceae</taxon>
        <taxon>Escallonia</taxon>
    </lineage>
</organism>
<evidence type="ECO:0000259" key="15">
    <source>
        <dbReference type="PROSITE" id="PS50011"/>
    </source>
</evidence>
<feature type="transmembrane region" description="Helical" evidence="13">
    <location>
        <begin position="796"/>
        <end position="816"/>
    </location>
</feature>
<evidence type="ECO:0000256" key="1">
    <source>
        <dbReference type="ARBA" id="ARBA00004479"/>
    </source>
</evidence>
<dbReference type="GO" id="GO:0005524">
    <property type="term" value="F:ATP binding"/>
    <property type="evidence" value="ECO:0007669"/>
    <property type="project" value="UniProtKB-UniRule"/>
</dbReference>
<evidence type="ECO:0000256" key="5">
    <source>
        <dbReference type="ARBA" id="ARBA00022729"/>
    </source>
</evidence>
<keyword evidence="11" id="KW-0325">Glycoprotein</keyword>
<keyword evidence="2" id="KW-0723">Serine/threonine-protein kinase</keyword>
<keyword evidence="4 13" id="KW-0812">Transmembrane</keyword>
<feature type="binding site" evidence="12">
    <location>
        <position position="884"/>
    </location>
    <ligand>
        <name>ATP</name>
        <dbReference type="ChEBI" id="CHEBI:30616"/>
    </ligand>
</feature>
<feature type="binding site" evidence="12">
    <location>
        <position position="347"/>
    </location>
    <ligand>
        <name>ATP</name>
        <dbReference type="ChEBI" id="CHEBI:30616"/>
    </ligand>
</feature>
<name>A0AA89ACA2_9ASTE</name>
<evidence type="ECO:0000256" key="3">
    <source>
        <dbReference type="ARBA" id="ARBA00022679"/>
    </source>
</evidence>
<dbReference type="FunFam" id="3.30.200.20:FF:000178">
    <property type="entry name" value="serine/threonine-protein kinase PBS1-like"/>
    <property type="match status" value="2"/>
</dbReference>
<dbReference type="Proteomes" id="UP001188597">
    <property type="component" value="Unassembled WGS sequence"/>
</dbReference>
<dbReference type="GO" id="GO:0030247">
    <property type="term" value="F:polysaccharide binding"/>
    <property type="evidence" value="ECO:0007669"/>
    <property type="project" value="InterPro"/>
</dbReference>
<dbReference type="Gene3D" id="3.30.200.20">
    <property type="entry name" value="Phosphorylase Kinase, domain 1"/>
    <property type="match status" value="2"/>
</dbReference>
<evidence type="ECO:0000256" key="4">
    <source>
        <dbReference type="ARBA" id="ARBA00022692"/>
    </source>
</evidence>
<keyword evidence="3" id="KW-0808">Transferase</keyword>
<dbReference type="SUPFAM" id="SSF56112">
    <property type="entry name" value="Protein kinase-like (PK-like)"/>
    <property type="match status" value="2"/>
</dbReference>
<gene>
    <name evidence="16" type="ORF">RJ639_024141</name>
</gene>
<keyword evidence="6 12" id="KW-0547">Nucleotide-binding</keyword>
<keyword evidence="7" id="KW-0418">Kinase</keyword>
<evidence type="ECO:0000256" key="13">
    <source>
        <dbReference type="SAM" id="Phobius"/>
    </source>
</evidence>
<dbReference type="PROSITE" id="PS50011">
    <property type="entry name" value="PROTEIN_KINASE_DOM"/>
    <property type="match status" value="2"/>
</dbReference>
<keyword evidence="8 12" id="KW-0067">ATP-binding</keyword>
<evidence type="ECO:0000256" key="2">
    <source>
        <dbReference type="ARBA" id="ARBA00022527"/>
    </source>
</evidence>
<dbReference type="InterPro" id="IPR000719">
    <property type="entry name" value="Prot_kinase_dom"/>
</dbReference>
<dbReference type="EMBL" id="JAVXUP010003565">
    <property type="protein sequence ID" value="KAK2998619.1"/>
    <property type="molecule type" value="Genomic_DNA"/>
</dbReference>
<evidence type="ECO:0000256" key="10">
    <source>
        <dbReference type="ARBA" id="ARBA00023136"/>
    </source>
</evidence>
<evidence type="ECO:0000313" key="17">
    <source>
        <dbReference type="Proteomes" id="UP001188597"/>
    </source>
</evidence>
<evidence type="ECO:0000256" key="7">
    <source>
        <dbReference type="ARBA" id="ARBA00022777"/>
    </source>
</evidence>
<dbReference type="PANTHER" id="PTHR27009">
    <property type="entry name" value="RUST RESISTANCE KINASE LR10-RELATED"/>
    <property type="match status" value="1"/>
</dbReference>
<keyword evidence="9 13" id="KW-1133">Transmembrane helix</keyword>
<feature type="domain" description="Protein kinase" evidence="15">
    <location>
        <begin position="319"/>
        <end position="604"/>
    </location>
</feature>
<keyword evidence="10 13" id="KW-0472">Membrane</keyword>
<evidence type="ECO:0000313" key="16">
    <source>
        <dbReference type="EMBL" id="KAK2998619.1"/>
    </source>
</evidence>
<dbReference type="PROSITE" id="PS00108">
    <property type="entry name" value="PROTEIN_KINASE_ST"/>
    <property type="match status" value="2"/>
</dbReference>
<dbReference type="InterPro" id="IPR011009">
    <property type="entry name" value="Kinase-like_dom_sf"/>
</dbReference>
<dbReference type="InterPro" id="IPR017441">
    <property type="entry name" value="Protein_kinase_ATP_BS"/>
</dbReference>
<dbReference type="InterPro" id="IPR008271">
    <property type="entry name" value="Ser/Thr_kinase_AS"/>
</dbReference>
<keyword evidence="17" id="KW-1185">Reference proteome</keyword>
<evidence type="ECO:0000256" key="12">
    <source>
        <dbReference type="PROSITE-ProRule" id="PRU10141"/>
    </source>
</evidence>
<feature type="chain" id="PRO_5041639220" description="Protein kinase domain-containing protein" evidence="14">
    <location>
        <begin position="29"/>
        <end position="1157"/>
    </location>
</feature>
<evidence type="ECO:0000256" key="9">
    <source>
        <dbReference type="ARBA" id="ARBA00022989"/>
    </source>
</evidence>